<reference evidence="3 4" key="3">
    <citation type="journal article" date="2016" name="Stand. Genomic Sci.">
        <title>Complete genome sequence of 'Halanaeroarchaeum sulfurireducens' M27-SA2, a sulfur-reducing and acetate-oxidizing haloarchaeon from the deep-sea hypersaline anoxic lake Medee.</title>
        <authorList>
            <person name="Messina E."/>
            <person name="Sorokin D.Y."/>
            <person name="Kublanov I.V."/>
            <person name="Toshchakov S."/>
            <person name="Lopatina A."/>
            <person name="Arcadi E."/>
            <person name="Smedile F."/>
            <person name="La Spada G."/>
            <person name="La Cono V."/>
            <person name="Yakimov M.M."/>
        </authorList>
    </citation>
    <scope>NUCLEOTIDE SEQUENCE [LARGE SCALE GENOMIC DNA]</scope>
    <source>
        <strain evidence="3 4">M27-SA2</strain>
    </source>
</reference>
<proteinExistence type="predicted"/>
<accession>A0A0F7PC66</accession>
<evidence type="ECO:0000313" key="5">
    <source>
        <dbReference type="Proteomes" id="UP000069906"/>
    </source>
</evidence>
<reference evidence="2 5" key="1">
    <citation type="journal article" date="2015" name="ISME J.">
        <title>Elemental sulfur and acetate can support life of a novel strictly anaerobic haloarchaeon.</title>
        <authorList>
            <person name="Sorokin D.Y."/>
            <person name="Kublanov I.V."/>
            <person name="Gavrilov S.N."/>
            <person name="Rojo D."/>
            <person name="Roman P."/>
            <person name="Golyshin P.N."/>
            <person name="Slepak V.Z."/>
            <person name="Smedile F."/>
            <person name="Ferrer M."/>
            <person name="Messina E."/>
            <person name="La Cono V."/>
            <person name="Yakimov M.M."/>
        </authorList>
    </citation>
    <scope>NUCLEOTIDE SEQUENCE [LARGE SCALE GENOMIC DNA]</scope>
    <source>
        <strain evidence="2 5">HSR2</strain>
    </source>
</reference>
<evidence type="ECO:0000256" key="1">
    <source>
        <dbReference type="ARBA" id="ARBA00023186"/>
    </source>
</evidence>
<dbReference type="InterPro" id="IPR036411">
    <property type="entry name" value="TorD-like_sf"/>
</dbReference>
<dbReference type="PANTHER" id="PTHR34227">
    <property type="entry name" value="CHAPERONE PROTEIN YCDY"/>
    <property type="match status" value="1"/>
</dbReference>
<dbReference type="Proteomes" id="UP000060390">
    <property type="component" value="Chromosome"/>
</dbReference>
<dbReference type="InterPro" id="IPR020945">
    <property type="entry name" value="DMSO/NO3_reduct_chaperone"/>
</dbReference>
<dbReference type="GeneID" id="26010618"/>
<dbReference type="STRING" id="1604004.HLASA_1272"/>
<gene>
    <name evidence="3" type="ORF">HLASA_1272</name>
    <name evidence="2" type="ORF">HLASF_1284</name>
</gene>
<dbReference type="Gene3D" id="1.10.3480.10">
    <property type="entry name" value="TorD-like"/>
    <property type="match status" value="1"/>
</dbReference>
<dbReference type="HOGENOM" id="CLU_094463_0_0_2"/>
<evidence type="ECO:0000313" key="3">
    <source>
        <dbReference type="EMBL" id="ALG82165.1"/>
    </source>
</evidence>
<keyword evidence="5" id="KW-1185">Reference proteome</keyword>
<keyword evidence="1" id="KW-0143">Chaperone</keyword>
<organism evidence="2 5">
    <name type="scientific">Halanaeroarchaeum sulfurireducens</name>
    <dbReference type="NCBI Taxonomy" id="1604004"/>
    <lineage>
        <taxon>Archaea</taxon>
        <taxon>Methanobacteriati</taxon>
        <taxon>Methanobacteriota</taxon>
        <taxon>Stenosarchaea group</taxon>
        <taxon>Halobacteria</taxon>
        <taxon>Halobacteriales</taxon>
        <taxon>Halobacteriaceae</taxon>
        <taxon>Halanaeroarchaeum</taxon>
    </lineage>
</organism>
<dbReference type="RefSeq" id="WP_050048489.1">
    <property type="nucleotide sequence ID" value="NZ_CP008874.1"/>
</dbReference>
<dbReference type="Pfam" id="PF02613">
    <property type="entry name" value="Nitrate_red_del"/>
    <property type="match status" value="1"/>
</dbReference>
<evidence type="ECO:0000313" key="4">
    <source>
        <dbReference type="Proteomes" id="UP000060390"/>
    </source>
</evidence>
<sequence length="239" mass="26299">MIQGDDGSRTKVSGTLSETISVNVADRVDLYSLLSECLKHPSDRFIEQVSRGGLEADLRSLTSNGVRDGVESIPIPDGDDPGLRAQYRSAFEGYRDQFAPPAESPYKEWYGDRDGGLMGGPPASAMERRYDALDVDIPASYPPDHVALELEYASLLLEAGDEEAFAAFLPQHLDWIPAFRRLTSRTADAPFYQWVVDLMAGVVVADRDRYDVDPPSNETVNAMVARVNGTNERSVPTEV</sequence>
<dbReference type="InterPro" id="IPR050289">
    <property type="entry name" value="TorD/DmsD_chaperones"/>
</dbReference>
<name>A0A0F7PC66_9EURY</name>
<dbReference type="PANTHER" id="PTHR34227:SF1">
    <property type="entry name" value="DIMETHYL SULFOXIDE REDUCTASE CHAPERONE-RELATED"/>
    <property type="match status" value="1"/>
</dbReference>
<dbReference type="SUPFAM" id="SSF89155">
    <property type="entry name" value="TorD-like"/>
    <property type="match status" value="1"/>
</dbReference>
<dbReference type="KEGG" id="hsu:HLASF_1284"/>
<reference evidence="4" key="2">
    <citation type="submission" date="2015-05" db="EMBL/GenBank/DDBJ databases">
        <title>Complete genome sequence of Halanaeroarchaeum sulfurireducens type strain M27-SA2, a sulfate-reducer haloarchaeon from marine anoxic lake Medee.</title>
        <authorList>
            <person name="Messina E."/>
            <person name="Kublanov I.V."/>
            <person name="Toshchakov S."/>
            <person name="Arcadi E."/>
            <person name="La Spada G."/>
            <person name="La Cono V."/>
            <person name="Yakimov M.M."/>
        </authorList>
    </citation>
    <scope>NUCLEOTIDE SEQUENCE [LARGE SCALE GENOMIC DNA]</scope>
    <source>
        <strain evidence="4">M27-SA2</strain>
    </source>
</reference>
<dbReference type="EMBL" id="CP011564">
    <property type="protein sequence ID" value="ALG82165.1"/>
    <property type="molecule type" value="Genomic_DNA"/>
</dbReference>
<dbReference type="EMBL" id="CP008874">
    <property type="protein sequence ID" value="AKH97770.1"/>
    <property type="molecule type" value="Genomic_DNA"/>
</dbReference>
<evidence type="ECO:0000313" key="2">
    <source>
        <dbReference type="EMBL" id="AKH97770.1"/>
    </source>
</evidence>
<dbReference type="Proteomes" id="UP000069906">
    <property type="component" value="Chromosome"/>
</dbReference>
<dbReference type="AlphaFoldDB" id="A0A0F7PC66"/>
<dbReference type="KEGG" id="hsf:HLASA_1272"/>
<protein>
    <submittedName>
        <fullName evidence="2">Anaerobic dehydrogenase subunit</fullName>
    </submittedName>
</protein>
<dbReference type="OrthoDB" id="204635at2157"/>